<dbReference type="InterPro" id="IPR032423">
    <property type="entry name" value="AAA_assoc_2"/>
</dbReference>
<dbReference type="FunFam" id="1.10.3710.10:FF:000003">
    <property type="entry name" value="ATPase, AAA family protein"/>
    <property type="match status" value="1"/>
</dbReference>
<dbReference type="FunFam" id="1.20.272.10:FF:000001">
    <property type="entry name" value="Putative AAA family ATPase"/>
    <property type="match status" value="1"/>
</dbReference>
<evidence type="ECO:0000256" key="3">
    <source>
        <dbReference type="ARBA" id="ARBA00022741"/>
    </source>
</evidence>
<dbReference type="InterPro" id="IPR051314">
    <property type="entry name" value="AAA_ATPase_RarA/MGS1/WRNIP1"/>
</dbReference>
<dbReference type="FunFam" id="1.10.8.60:FF:000029">
    <property type="entry name" value="Replication-associated recombination protein A"/>
    <property type="match status" value="1"/>
</dbReference>
<dbReference type="GO" id="GO:0005524">
    <property type="term" value="F:ATP binding"/>
    <property type="evidence" value="ECO:0007669"/>
    <property type="project" value="UniProtKB-KW"/>
</dbReference>
<dbReference type="OrthoDB" id="9778364at2"/>
<dbReference type="Gene3D" id="3.40.50.300">
    <property type="entry name" value="P-loop containing nucleotide triphosphate hydrolases"/>
    <property type="match status" value="1"/>
</dbReference>
<dbReference type="Proteomes" id="UP000294321">
    <property type="component" value="Chromosome"/>
</dbReference>
<dbReference type="InterPro" id="IPR003959">
    <property type="entry name" value="ATPase_AAA_core"/>
</dbReference>
<accession>A0A4P6ZKH6</accession>
<dbReference type="Pfam" id="PF12002">
    <property type="entry name" value="MgsA_C"/>
    <property type="match status" value="1"/>
</dbReference>
<dbReference type="GO" id="GO:0000731">
    <property type="term" value="P:DNA synthesis involved in DNA repair"/>
    <property type="evidence" value="ECO:0007669"/>
    <property type="project" value="TreeGrafter"/>
</dbReference>
<dbReference type="PANTHER" id="PTHR13779:SF7">
    <property type="entry name" value="ATPASE WRNIP1"/>
    <property type="match status" value="1"/>
</dbReference>
<dbReference type="Pfam" id="PF00004">
    <property type="entry name" value="AAA"/>
    <property type="match status" value="1"/>
</dbReference>
<dbReference type="KEGG" id="lji:ELX58_03600"/>
<reference evidence="7" key="1">
    <citation type="submission" date="2018-12" db="EMBL/GenBank/DDBJ databases">
        <title>A new species of lactobacillus.</title>
        <authorList>
            <person name="Jian Y."/>
            <person name="Xin L."/>
            <person name="Hong Z.J."/>
            <person name="Ming L.Z."/>
            <person name="Hong X.Z."/>
        </authorList>
    </citation>
    <scope>NUCLEOTIDE SEQUENCE [LARGE SCALE GENOMIC DNA]</scope>
    <source>
        <strain evidence="7">HSLZ-75</strain>
    </source>
</reference>
<keyword evidence="7" id="KW-1185">Reference proteome</keyword>
<dbReference type="GO" id="GO:0016887">
    <property type="term" value="F:ATP hydrolysis activity"/>
    <property type="evidence" value="ECO:0007669"/>
    <property type="project" value="InterPro"/>
</dbReference>
<dbReference type="InterPro" id="IPR021886">
    <property type="entry name" value="MgsA_C"/>
</dbReference>
<dbReference type="AlphaFoldDB" id="A0A4P6ZKH6"/>
<organism evidence="6 7">
    <name type="scientific">Acetilactobacillus jinshanensis</name>
    <dbReference type="NCBI Taxonomy" id="1720083"/>
    <lineage>
        <taxon>Bacteria</taxon>
        <taxon>Bacillati</taxon>
        <taxon>Bacillota</taxon>
        <taxon>Bacilli</taxon>
        <taxon>Lactobacillales</taxon>
        <taxon>Lactobacillaceae</taxon>
        <taxon>Acetilactobacillus</taxon>
    </lineage>
</organism>
<gene>
    <name evidence="6" type="ORF">ELX58_03600</name>
</gene>
<evidence type="ECO:0000256" key="2">
    <source>
        <dbReference type="ARBA" id="ARBA00020776"/>
    </source>
</evidence>
<dbReference type="PANTHER" id="PTHR13779">
    <property type="entry name" value="WERNER HELICASE-INTERACTING PROTEIN 1 FAMILY MEMBER"/>
    <property type="match status" value="1"/>
</dbReference>
<keyword evidence="4" id="KW-0067">ATP-binding</keyword>
<dbReference type="SUPFAM" id="SSF52540">
    <property type="entry name" value="P-loop containing nucleoside triphosphate hydrolases"/>
    <property type="match status" value="1"/>
</dbReference>
<dbReference type="CDD" id="cd00009">
    <property type="entry name" value="AAA"/>
    <property type="match status" value="1"/>
</dbReference>
<evidence type="ECO:0000259" key="5">
    <source>
        <dbReference type="SMART" id="SM00382"/>
    </source>
</evidence>
<dbReference type="Gene3D" id="1.20.272.10">
    <property type="match status" value="1"/>
</dbReference>
<dbReference type="InterPro" id="IPR008921">
    <property type="entry name" value="DNA_pol3_clamp-load_cplx_C"/>
</dbReference>
<evidence type="ECO:0000313" key="6">
    <source>
        <dbReference type="EMBL" id="QBP18236.1"/>
    </source>
</evidence>
<dbReference type="Gene3D" id="1.10.3710.10">
    <property type="entry name" value="DNA polymerase III clamp loader subunits, C-terminal domain"/>
    <property type="match status" value="1"/>
</dbReference>
<dbReference type="Gene3D" id="1.10.8.60">
    <property type="match status" value="1"/>
</dbReference>
<proteinExistence type="inferred from homology"/>
<evidence type="ECO:0000313" key="7">
    <source>
        <dbReference type="Proteomes" id="UP000294321"/>
    </source>
</evidence>
<dbReference type="GO" id="GO:0006261">
    <property type="term" value="P:DNA-templated DNA replication"/>
    <property type="evidence" value="ECO:0007669"/>
    <property type="project" value="TreeGrafter"/>
</dbReference>
<feature type="domain" description="AAA+ ATPase" evidence="5">
    <location>
        <begin position="38"/>
        <end position="150"/>
    </location>
</feature>
<keyword evidence="3" id="KW-0547">Nucleotide-binding</keyword>
<dbReference type="Pfam" id="PF16193">
    <property type="entry name" value="AAA_assoc_2"/>
    <property type="match status" value="1"/>
</dbReference>
<dbReference type="InterPro" id="IPR027417">
    <property type="entry name" value="P-loop_NTPase"/>
</dbReference>
<dbReference type="GO" id="GO:0003677">
    <property type="term" value="F:DNA binding"/>
    <property type="evidence" value="ECO:0007669"/>
    <property type="project" value="InterPro"/>
</dbReference>
<evidence type="ECO:0000256" key="4">
    <source>
        <dbReference type="ARBA" id="ARBA00022840"/>
    </source>
</evidence>
<evidence type="ECO:0000256" key="1">
    <source>
        <dbReference type="ARBA" id="ARBA00008959"/>
    </source>
</evidence>
<sequence length="435" mass="48640">MLRPLAYRMRPRKIEDVIGQPQLIGPGKIITRMVKSRVLSSMILYGPPGTGKTSIAEAIAGSTKYPFRSLNAANDTKKDLEAMAKYAHKVGTIVLFIDEIHRMNKSDQDYLLSLTEDGHVILIGATTENPYLNINPAIRSRVQIFQVHPLTAKDIKVAVDRALKDQQNGLGKYPVKMDSDAEDFLCQRANGDARVALNALELAVKSTDKDKNGKIHVKLSDMEECLQQKAFTVDKGGDAHYDLISAMQKSIRGSDVDAALYYVARLINGGDLDSICRRLSVIPYEDIGLANPEACIFTTEAIRAALHLGLPEGRIPIADAVIILCLSQKSNSGMNALDHAITSIRKGHLGHIPEDLKDTHYKGAHQLGHGLHYKYPHDYPHDWVKQQYLPTQLTNEQFYRPKANGDEANFKKQYYRLLIAEGKTPKDKTWKKWLF</sequence>
<dbReference type="InterPro" id="IPR003593">
    <property type="entry name" value="AAA+_ATPase"/>
</dbReference>
<dbReference type="CDD" id="cd18139">
    <property type="entry name" value="HLD_clamp_RarA"/>
    <property type="match status" value="1"/>
</dbReference>
<comment type="similarity">
    <text evidence="1">Belongs to the AAA ATPase family. RarA/MGS1/WRNIP1 subfamily.</text>
</comment>
<dbReference type="SMART" id="SM00382">
    <property type="entry name" value="AAA"/>
    <property type="match status" value="1"/>
</dbReference>
<dbReference type="RefSeq" id="WP_133441797.1">
    <property type="nucleotide sequence ID" value="NZ_CP034726.1"/>
</dbReference>
<dbReference type="SUPFAM" id="SSF48019">
    <property type="entry name" value="post-AAA+ oligomerization domain-like"/>
    <property type="match status" value="1"/>
</dbReference>
<name>A0A4P6ZKH6_9LACO</name>
<protein>
    <recommendedName>
        <fullName evidence="2">Replication-associated recombination protein A</fullName>
    </recommendedName>
</protein>
<dbReference type="GO" id="GO:0008047">
    <property type="term" value="F:enzyme activator activity"/>
    <property type="evidence" value="ECO:0007669"/>
    <property type="project" value="TreeGrafter"/>
</dbReference>
<dbReference type="EMBL" id="CP034726">
    <property type="protein sequence ID" value="QBP18236.1"/>
    <property type="molecule type" value="Genomic_DNA"/>
</dbReference>
<dbReference type="GO" id="GO:0017116">
    <property type="term" value="F:single-stranded DNA helicase activity"/>
    <property type="evidence" value="ECO:0007669"/>
    <property type="project" value="TreeGrafter"/>
</dbReference>